<feature type="region of interest" description="Disordered" evidence="1">
    <location>
        <begin position="58"/>
        <end position="79"/>
    </location>
</feature>
<dbReference type="WBParaSite" id="nRc.2.0.1.t30722-RA">
    <property type="protein sequence ID" value="nRc.2.0.1.t30722-RA"/>
    <property type="gene ID" value="nRc.2.0.1.g30722"/>
</dbReference>
<feature type="compositionally biased region" description="Low complexity" evidence="1">
    <location>
        <begin position="7"/>
        <end position="16"/>
    </location>
</feature>
<keyword evidence="2" id="KW-1185">Reference proteome</keyword>
<sequence>ILKKSRGSQLRSSRGQPVRKRYYEEDYENDAVLAGAEMIGAKLAGVELSKTEFLGNGLSYPKKPRVSNQAPGPGFIRET</sequence>
<dbReference type="AlphaFoldDB" id="A0A915JYF1"/>
<organism evidence="2 3">
    <name type="scientific">Romanomermis culicivorax</name>
    <name type="common">Nematode worm</name>
    <dbReference type="NCBI Taxonomy" id="13658"/>
    <lineage>
        <taxon>Eukaryota</taxon>
        <taxon>Metazoa</taxon>
        <taxon>Ecdysozoa</taxon>
        <taxon>Nematoda</taxon>
        <taxon>Enoplea</taxon>
        <taxon>Dorylaimia</taxon>
        <taxon>Mermithida</taxon>
        <taxon>Mermithoidea</taxon>
        <taxon>Mermithidae</taxon>
        <taxon>Romanomermis</taxon>
    </lineage>
</organism>
<evidence type="ECO:0000313" key="2">
    <source>
        <dbReference type="Proteomes" id="UP000887565"/>
    </source>
</evidence>
<proteinExistence type="predicted"/>
<evidence type="ECO:0000256" key="1">
    <source>
        <dbReference type="SAM" id="MobiDB-lite"/>
    </source>
</evidence>
<name>A0A915JYF1_ROMCU</name>
<evidence type="ECO:0000313" key="3">
    <source>
        <dbReference type="WBParaSite" id="nRc.2.0.1.t30722-RA"/>
    </source>
</evidence>
<protein>
    <submittedName>
        <fullName evidence="3">Uncharacterized protein</fullName>
    </submittedName>
</protein>
<accession>A0A915JYF1</accession>
<feature type="region of interest" description="Disordered" evidence="1">
    <location>
        <begin position="1"/>
        <end position="21"/>
    </location>
</feature>
<reference evidence="3" key="1">
    <citation type="submission" date="2022-11" db="UniProtKB">
        <authorList>
            <consortium name="WormBaseParasite"/>
        </authorList>
    </citation>
    <scope>IDENTIFICATION</scope>
</reference>
<dbReference type="Proteomes" id="UP000887565">
    <property type="component" value="Unplaced"/>
</dbReference>